<evidence type="ECO:0000313" key="4">
    <source>
        <dbReference type="EMBL" id="PXW63257.1"/>
    </source>
</evidence>
<evidence type="ECO:0000256" key="2">
    <source>
        <dbReference type="ARBA" id="ARBA00023002"/>
    </source>
</evidence>
<organism evidence="4 5">
    <name type="scientific">Chelatococcus asaccharovorans</name>
    <dbReference type="NCBI Taxonomy" id="28210"/>
    <lineage>
        <taxon>Bacteria</taxon>
        <taxon>Pseudomonadati</taxon>
        <taxon>Pseudomonadota</taxon>
        <taxon>Alphaproteobacteria</taxon>
        <taxon>Hyphomicrobiales</taxon>
        <taxon>Chelatococcaceae</taxon>
        <taxon>Chelatococcus</taxon>
    </lineage>
</organism>
<dbReference type="Proteomes" id="UP000248021">
    <property type="component" value="Unassembled WGS sequence"/>
</dbReference>
<dbReference type="Pfam" id="PF01613">
    <property type="entry name" value="Flavin_Reduct"/>
    <property type="match status" value="1"/>
</dbReference>
<accession>A0A2V3UE76</accession>
<dbReference type="SMART" id="SM00903">
    <property type="entry name" value="Flavin_Reduct"/>
    <property type="match status" value="1"/>
</dbReference>
<evidence type="ECO:0000259" key="3">
    <source>
        <dbReference type="SMART" id="SM00903"/>
    </source>
</evidence>
<evidence type="ECO:0000256" key="1">
    <source>
        <dbReference type="ARBA" id="ARBA00008898"/>
    </source>
</evidence>
<dbReference type="GO" id="GO:0042602">
    <property type="term" value="F:riboflavin reductase (NADPH) activity"/>
    <property type="evidence" value="ECO:0007669"/>
    <property type="project" value="TreeGrafter"/>
</dbReference>
<dbReference type="SUPFAM" id="SSF50475">
    <property type="entry name" value="FMN-binding split barrel"/>
    <property type="match status" value="1"/>
</dbReference>
<comment type="caution">
    <text evidence="4">The sequence shown here is derived from an EMBL/GenBank/DDBJ whole genome shotgun (WGS) entry which is preliminary data.</text>
</comment>
<dbReference type="EMBL" id="QJJK01000002">
    <property type="protein sequence ID" value="PXW63257.1"/>
    <property type="molecule type" value="Genomic_DNA"/>
</dbReference>
<dbReference type="Gene3D" id="2.30.110.10">
    <property type="entry name" value="Electron Transport, Fmn-binding Protein, Chain A"/>
    <property type="match status" value="1"/>
</dbReference>
<gene>
    <name evidence="4" type="ORF">C7450_102172</name>
</gene>
<dbReference type="AlphaFoldDB" id="A0A2V3UE76"/>
<proteinExistence type="inferred from homology"/>
<reference evidence="4 5" key="1">
    <citation type="submission" date="2018-05" db="EMBL/GenBank/DDBJ databases">
        <title>Genomic Encyclopedia of Type Strains, Phase IV (KMG-IV): sequencing the most valuable type-strain genomes for metagenomic binning, comparative biology and taxonomic classification.</title>
        <authorList>
            <person name="Goeker M."/>
        </authorList>
    </citation>
    <scope>NUCLEOTIDE SEQUENCE [LARGE SCALE GENOMIC DNA]</scope>
    <source>
        <strain evidence="4 5">DSM 6462</strain>
    </source>
</reference>
<comment type="similarity">
    <text evidence="1">Belongs to the non-flavoprotein flavin reductase family.</text>
</comment>
<dbReference type="RefSeq" id="WP_110373413.1">
    <property type="nucleotide sequence ID" value="NZ_JAHBRY010000002.1"/>
</dbReference>
<keyword evidence="5" id="KW-1185">Reference proteome</keyword>
<protein>
    <submittedName>
        <fullName evidence="4">Flavin reductase (DIM6/NTAB) family NADH-FMN oxidoreductase RutF</fullName>
    </submittedName>
</protein>
<keyword evidence="2" id="KW-0560">Oxidoreductase</keyword>
<feature type="domain" description="Flavin reductase like" evidence="3">
    <location>
        <begin position="22"/>
        <end position="165"/>
    </location>
</feature>
<dbReference type="GO" id="GO:0010181">
    <property type="term" value="F:FMN binding"/>
    <property type="evidence" value="ECO:0007669"/>
    <property type="project" value="InterPro"/>
</dbReference>
<sequence length="175" mass="18752">MTMRHDLTSRDVVSSAAFREIMGSFPTGVTVITTLSADGEPVGLTANAVSSVSLNPPQLLVCLGQDRFTAQAIARSERFAVNFLGHDQQAIAERFASRAVDKFAGLATTEGELGVPLIDGALAYAECQVMKMIEAGDHRIFVGLVLRGEAGRGVPLMFFRRHYGEWPSAHQGSSA</sequence>
<dbReference type="PANTHER" id="PTHR30466:SF11">
    <property type="entry name" value="FLAVIN-DEPENDENT MONOOXYGENASE, REDUCTASE SUBUNIT HSAB"/>
    <property type="match status" value="1"/>
</dbReference>
<evidence type="ECO:0000313" key="5">
    <source>
        <dbReference type="Proteomes" id="UP000248021"/>
    </source>
</evidence>
<dbReference type="InterPro" id="IPR012349">
    <property type="entry name" value="Split_barrel_FMN-bd"/>
</dbReference>
<dbReference type="InterPro" id="IPR050268">
    <property type="entry name" value="NADH-dep_flavin_reductase"/>
</dbReference>
<name>A0A2V3UE76_9HYPH</name>
<dbReference type="InterPro" id="IPR002563">
    <property type="entry name" value="Flavin_Rdtase-like_dom"/>
</dbReference>
<dbReference type="PANTHER" id="PTHR30466">
    <property type="entry name" value="FLAVIN REDUCTASE"/>
    <property type="match status" value="1"/>
</dbReference>
<dbReference type="OrthoDB" id="9792858at2"/>